<reference evidence="3 4" key="1">
    <citation type="submission" date="2019-09" db="EMBL/GenBank/DDBJ databases">
        <title>Whole genome sequences of isolates from the Mars Exploration Rovers.</title>
        <authorList>
            <person name="Seuylemezian A."/>
            <person name="Vaishampayan P."/>
        </authorList>
    </citation>
    <scope>NUCLEOTIDE SEQUENCE [LARGE SCALE GENOMIC DNA]</scope>
    <source>
        <strain evidence="3 4">MER_TA_151</strain>
    </source>
</reference>
<evidence type="ECO:0000256" key="2">
    <source>
        <dbReference type="ARBA" id="ARBA00023002"/>
    </source>
</evidence>
<keyword evidence="2" id="KW-0560">Oxidoreductase</keyword>
<dbReference type="OrthoDB" id="9803333at2"/>
<dbReference type="AlphaFoldDB" id="A0A5J5HYI5"/>
<organism evidence="3 4">
    <name type="scientific">Niallia endozanthoxylica</name>
    <dbReference type="NCBI Taxonomy" id="2036016"/>
    <lineage>
        <taxon>Bacteria</taxon>
        <taxon>Bacillati</taxon>
        <taxon>Bacillota</taxon>
        <taxon>Bacilli</taxon>
        <taxon>Bacillales</taxon>
        <taxon>Bacillaceae</taxon>
        <taxon>Niallia</taxon>
    </lineage>
</organism>
<dbReference type="PRINTS" id="PR00081">
    <property type="entry name" value="GDHRDH"/>
</dbReference>
<dbReference type="NCBIfam" id="NF009466">
    <property type="entry name" value="PRK12826.1-2"/>
    <property type="match status" value="1"/>
</dbReference>
<dbReference type="Gene3D" id="3.40.50.720">
    <property type="entry name" value="NAD(P)-binding Rossmann-like Domain"/>
    <property type="match status" value="1"/>
</dbReference>
<dbReference type="InterPro" id="IPR002347">
    <property type="entry name" value="SDR_fam"/>
</dbReference>
<dbReference type="EMBL" id="VYKL01000014">
    <property type="protein sequence ID" value="KAA9027015.1"/>
    <property type="molecule type" value="Genomic_DNA"/>
</dbReference>
<proteinExistence type="inferred from homology"/>
<dbReference type="Pfam" id="PF13561">
    <property type="entry name" value="adh_short_C2"/>
    <property type="match status" value="1"/>
</dbReference>
<dbReference type="SUPFAM" id="SSF51735">
    <property type="entry name" value="NAD(P)-binding Rossmann-fold domains"/>
    <property type="match status" value="1"/>
</dbReference>
<evidence type="ECO:0000313" key="4">
    <source>
        <dbReference type="Proteomes" id="UP000326671"/>
    </source>
</evidence>
<accession>A0A5J5HYI5</accession>
<sequence length="253" mass="27124">MELKHKVSWVTGAAGGIGQSISEKLAQQGSHLVLSDINKEALNKLSEKLKTFDIDVLALPIDISDPQLVSEAKEKIKERFNKVDILVNNAGISPKGPNGAIPFKDITFEDWNRVIAINLNGAFLCSQASLEMMVEQGQGSIVNICSQASRTFSPVTSAHYAASKAGLLGLSRKLAGEYGPNGIRVNVVVPGRIDTPMTQSVDKELSRQAALRTPLRRIGQPDEVADAVVYLVSDRASYVNGAVLDVNGGSLMI</sequence>
<comment type="similarity">
    <text evidence="1">Belongs to the short-chain dehydrogenases/reductases (SDR) family.</text>
</comment>
<dbReference type="GO" id="GO:0016616">
    <property type="term" value="F:oxidoreductase activity, acting on the CH-OH group of donors, NAD or NADP as acceptor"/>
    <property type="evidence" value="ECO:0007669"/>
    <property type="project" value="TreeGrafter"/>
</dbReference>
<dbReference type="FunFam" id="3.40.50.720:FF:000173">
    <property type="entry name" value="3-oxoacyl-[acyl-carrier protein] reductase"/>
    <property type="match status" value="1"/>
</dbReference>
<dbReference type="InterPro" id="IPR036291">
    <property type="entry name" value="NAD(P)-bd_dom_sf"/>
</dbReference>
<dbReference type="PRINTS" id="PR00080">
    <property type="entry name" value="SDRFAMILY"/>
</dbReference>
<evidence type="ECO:0000313" key="3">
    <source>
        <dbReference type="EMBL" id="KAA9027015.1"/>
    </source>
</evidence>
<dbReference type="Proteomes" id="UP000326671">
    <property type="component" value="Unassembled WGS sequence"/>
</dbReference>
<gene>
    <name evidence="3" type="ORF">F4V44_06785</name>
</gene>
<evidence type="ECO:0000256" key="1">
    <source>
        <dbReference type="ARBA" id="ARBA00006484"/>
    </source>
</evidence>
<name>A0A5J5HYI5_9BACI</name>
<comment type="caution">
    <text evidence="3">The sequence shown here is derived from an EMBL/GenBank/DDBJ whole genome shotgun (WGS) entry which is preliminary data.</text>
</comment>
<dbReference type="PANTHER" id="PTHR42760">
    <property type="entry name" value="SHORT-CHAIN DEHYDROGENASES/REDUCTASES FAMILY MEMBER"/>
    <property type="match status" value="1"/>
</dbReference>
<dbReference type="PANTHER" id="PTHR42760:SF133">
    <property type="entry name" value="3-OXOACYL-[ACYL-CARRIER-PROTEIN] REDUCTASE"/>
    <property type="match status" value="1"/>
</dbReference>
<keyword evidence="4" id="KW-1185">Reference proteome</keyword>
<dbReference type="NCBIfam" id="NF005559">
    <property type="entry name" value="PRK07231.1"/>
    <property type="match status" value="1"/>
</dbReference>
<protein>
    <submittedName>
        <fullName evidence="3">SDR family oxidoreductase</fullName>
    </submittedName>
</protein>
<dbReference type="RefSeq" id="WP_150439243.1">
    <property type="nucleotide sequence ID" value="NZ_VYKL01000014.1"/>
</dbReference>
<dbReference type="CDD" id="cd05233">
    <property type="entry name" value="SDR_c"/>
    <property type="match status" value="1"/>
</dbReference>